<reference evidence="1 2" key="1">
    <citation type="submission" date="2017-12" db="EMBL/GenBank/DDBJ databases">
        <title>Population genomics insights into the ecological differentiation and adaptive evolution in streptomycetes.</title>
        <authorList>
            <person name="Li Y."/>
            <person name="Huang Y."/>
        </authorList>
    </citation>
    <scope>NUCLEOTIDE SEQUENCE [LARGE SCALE GENOMIC DNA]</scope>
    <source>
        <strain evidence="1 2">FXJ.2339</strain>
    </source>
</reference>
<sequence>MTRPNPDPDPTYKADLVRYLQESREALLWKLDGLSEYDVRRPLTPTGTNLLGLVKHLSGVELGYFGDTFGRPYFTEEKPPPSWWWTEAEDPHADMYATPEESREEITGLYRRAWEHAQATFDALPLDAVGRVPWWPEERSAVTLHHIMVRVNADTQRHAGHADILRELIDGAAGLIPGKDALATDDAENWARHRERVERAAREADAR</sequence>
<comment type="caution">
    <text evidence="1">The sequence shown here is derived from an EMBL/GenBank/DDBJ whole genome shotgun (WGS) entry which is preliminary data.</text>
</comment>
<name>A0AB37XCT0_9ACTN</name>
<accession>A0AB37XCT0</accession>
<dbReference type="Proteomes" id="UP000292095">
    <property type="component" value="Unassembled WGS sequence"/>
</dbReference>
<dbReference type="Gene3D" id="1.20.120.450">
    <property type="entry name" value="dinb family like domain"/>
    <property type="match status" value="1"/>
</dbReference>
<evidence type="ECO:0008006" key="3">
    <source>
        <dbReference type="Google" id="ProtNLM"/>
    </source>
</evidence>
<organism evidence="1 2">
    <name type="scientific">Streptomyces albidoflavus</name>
    <dbReference type="NCBI Taxonomy" id="1886"/>
    <lineage>
        <taxon>Bacteria</taxon>
        <taxon>Bacillati</taxon>
        <taxon>Actinomycetota</taxon>
        <taxon>Actinomycetes</taxon>
        <taxon>Kitasatosporales</taxon>
        <taxon>Streptomycetaceae</taxon>
        <taxon>Streptomyces</taxon>
        <taxon>Streptomyces albidoflavus group</taxon>
    </lineage>
</organism>
<dbReference type="InterPro" id="IPR034660">
    <property type="entry name" value="DinB/YfiT-like"/>
</dbReference>
<dbReference type="AlphaFoldDB" id="A0AB37XCT0"/>
<protein>
    <recommendedName>
        <fullName evidence="3">DinB family protein</fullName>
    </recommendedName>
</protein>
<dbReference type="RefSeq" id="WP_103487722.1">
    <property type="nucleotide sequence ID" value="NZ_JBEPDS010000004.1"/>
</dbReference>
<evidence type="ECO:0000313" key="1">
    <source>
        <dbReference type="EMBL" id="RZE38586.1"/>
    </source>
</evidence>
<evidence type="ECO:0000313" key="2">
    <source>
        <dbReference type="Proteomes" id="UP000292095"/>
    </source>
</evidence>
<dbReference type="Pfam" id="PF04978">
    <property type="entry name" value="MST"/>
    <property type="match status" value="1"/>
</dbReference>
<gene>
    <name evidence="1" type="ORF">C0Q91_17195</name>
</gene>
<dbReference type="InterPro" id="IPR007061">
    <property type="entry name" value="MST-like"/>
</dbReference>
<dbReference type="EMBL" id="PKLK01000019">
    <property type="protein sequence ID" value="RZE38586.1"/>
    <property type="molecule type" value="Genomic_DNA"/>
</dbReference>
<proteinExistence type="predicted"/>
<dbReference type="SUPFAM" id="SSF109854">
    <property type="entry name" value="DinB/YfiT-like putative metalloenzymes"/>
    <property type="match status" value="1"/>
</dbReference>